<evidence type="ECO:0000256" key="5">
    <source>
        <dbReference type="SAM" id="Phobius"/>
    </source>
</evidence>
<dbReference type="InterPro" id="IPR045979">
    <property type="entry name" value="DUF5935"/>
</dbReference>
<gene>
    <name evidence="8" type="ORF">GRI65_07480</name>
</gene>
<evidence type="ECO:0000256" key="1">
    <source>
        <dbReference type="ARBA" id="ARBA00004141"/>
    </source>
</evidence>
<evidence type="ECO:0000259" key="7">
    <source>
        <dbReference type="Pfam" id="PF19358"/>
    </source>
</evidence>
<dbReference type="AlphaFoldDB" id="A0A845B2E0"/>
<dbReference type="InterPro" id="IPR051533">
    <property type="entry name" value="WaaL-like"/>
</dbReference>
<dbReference type="PANTHER" id="PTHR37422">
    <property type="entry name" value="TEICHURONIC ACID BIOSYNTHESIS PROTEIN TUAE"/>
    <property type="match status" value="1"/>
</dbReference>
<comment type="subcellular location">
    <subcellularLocation>
        <location evidence="1">Membrane</location>
        <topology evidence="1">Multi-pass membrane protein</topology>
    </subcellularLocation>
</comment>
<keyword evidence="4 5" id="KW-0472">Membrane</keyword>
<dbReference type="RefSeq" id="WP_160755905.1">
    <property type="nucleotide sequence ID" value="NZ_WTYL01000002.1"/>
</dbReference>
<feature type="domain" description="O-antigen ligase-related" evidence="6">
    <location>
        <begin position="208"/>
        <end position="359"/>
    </location>
</feature>
<dbReference type="Pfam" id="PF04932">
    <property type="entry name" value="Wzy_C"/>
    <property type="match status" value="1"/>
</dbReference>
<feature type="transmembrane region" description="Helical" evidence="5">
    <location>
        <begin position="105"/>
        <end position="121"/>
    </location>
</feature>
<reference evidence="8 9" key="1">
    <citation type="submission" date="2019-12" db="EMBL/GenBank/DDBJ databases">
        <title>Genomic-based taxomic classification of the family Erythrobacteraceae.</title>
        <authorList>
            <person name="Xu L."/>
        </authorList>
    </citation>
    <scope>NUCLEOTIDE SEQUENCE [LARGE SCALE GENOMIC DNA]</scope>
    <source>
        <strain evidence="8 9">KCTC 42453</strain>
    </source>
</reference>
<dbReference type="GO" id="GO:0016020">
    <property type="term" value="C:membrane"/>
    <property type="evidence" value="ECO:0007669"/>
    <property type="project" value="UniProtKB-SubCell"/>
</dbReference>
<evidence type="ECO:0000259" key="6">
    <source>
        <dbReference type="Pfam" id="PF04932"/>
    </source>
</evidence>
<accession>A0A845B2E0</accession>
<feature type="transmembrane region" description="Helical" evidence="5">
    <location>
        <begin position="43"/>
        <end position="64"/>
    </location>
</feature>
<sequence length="465" mass="51621">MLDLALFTFVLAFLAVGVRRPFLWVLAYLYIDILAPQKIGWSLTPALPISLIAFCAAFAGWLLADPKRGSRFTFRQFLMLCLLAYCGITTSMADFPLEAANKWEWVWKALVFAIFFPLTLTTRLRIEGAALIMVLTVSAIIISAGMKTALGGGGYESLYFFVNDNSGLYESSTLATVAVAIIPLILWFTRHGTVFHPDWRVKLFAYCLIFACLLIPVGTEARTGLLCIAVLGLLILRDVKRRMVFIAAGAALGLAALPFLPQSYYERMSTINSPQGDESASTRVAVWQWTLDYASENPFGGGFDAYRGNKFTYNIPVTEEAGNTMAVEYREVTDEARAYHSAIFEMLGEQGWPGLTLWLWLQLLGVWQMERLRRRWRGRSAAQEQWQAPLASALQFGQIIYLVGSLFQGIAYQPFILLLIGLQCALWSYCRLHDSPVGKLRGSLGGARASAAHSDAVTADSPALR</sequence>
<keyword evidence="2 5" id="KW-0812">Transmembrane</keyword>
<evidence type="ECO:0000256" key="2">
    <source>
        <dbReference type="ARBA" id="ARBA00022692"/>
    </source>
</evidence>
<dbReference type="InterPro" id="IPR007016">
    <property type="entry name" value="O-antigen_ligase-rel_domated"/>
</dbReference>
<dbReference type="OrthoDB" id="9772644at2"/>
<evidence type="ECO:0000313" key="8">
    <source>
        <dbReference type="EMBL" id="MXP44294.1"/>
    </source>
</evidence>
<feature type="transmembrane region" description="Helical" evidence="5">
    <location>
        <begin position="223"/>
        <end position="239"/>
    </location>
</feature>
<organism evidence="8 9">
    <name type="scientific">Allopontixanthobacter sediminis</name>
    <dbReference type="NCBI Taxonomy" id="1689985"/>
    <lineage>
        <taxon>Bacteria</taxon>
        <taxon>Pseudomonadati</taxon>
        <taxon>Pseudomonadota</taxon>
        <taxon>Alphaproteobacteria</taxon>
        <taxon>Sphingomonadales</taxon>
        <taxon>Erythrobacteraceae</taxon>
        <taxon>Allopontixanthobacter</taxon>
    </lineage>
</organism>
<evidence type="ECO:0000313" key="9">
    <source>
        <dbReference type="Proteomes" id="UP000431922"/>
    </source>
</evidence>
<name>A0A845B2E0_9SPHN</name>
<feature type="transmembrane region" description="Helical" evidence="5">
    <location>
        <begin position="76"/>
        <end position="93"/>
    </location>
</feature>
<keyword evidence="8" id="KW-0436">Ligase</keyword>
<dbReference type="EMBL" id="WTYL01000002">
    <property type="protein sequence ID" value="MXP44294.1"/>
    <property type="molecule type" value="Genomic_DNA"/>
</dbReference>
<keyword evidence="9" id="KW-1185">Reference proteome</keyword>
<evidence type="ECO:0000256" key="4">
    <source>
        <dbReference type="ARBA" id="ARBA00023136"/>
    </source>
</evidence>
<dbReference type="GO" id="GO:0016874">
    <property type="term" value="F:ligase activity"/>
    <property type="evidence" value="ECO:0007669"/>
    <property type="project" value="UniProtKB-KW"/>
</dbReference>
<feature type="transmembrane region" description="Helical" evidence="5">
    <location>
        <begin position="199"/>
        <end position="217"/>
    </location>
</feature>
<feature type="transmembrane region" description="Helical" evidence="5">
    <location>
        <begin position="410"/>
        <end position="430"/>
    </location>
</feature>
<dbReference type="Pfam" id="PF19358">
    <property type="entry name" value="DUF5935"/>
    <property type="match status" value="1"/>
</dbReference>
<proteinExistence type="predicted"/>
<evidence type="ECO:0000256" key="3">
    <source>
        <dbReference type="ARBA" id="ARBA00022989"/>
    </source>
</evidence>
<feature type="transmembrane region" description="Helical" evidence="5">
    <location>
        <begin position="244"/>
        <end position="265"/>
    </location>
</feature>
<keyword evidence="3 5" id="KW-1133">Transmembrane helix</keyword>
<dbReference type="PANTHER" id="PTHR37422:SF13">
    <property type="entry name" value="LIPOPOLYSACCHARIDE BIOSYNTHESIS PROTEIN PA4999-RELATED"/>
    <property type="match status" value="1"/>
</dbReference>
<feature type="transmembrane region" description="Helical" evidence="5">
    <location>
        <begin position="166"/>
        <end position="187"/>
    </location>
</feature>
<feature type="domain" description="DUF5935" evidence="7">
    <location>
        <begin position="1"/>
        <end position="193"/>
    </location>
</feature>
<feature type="transmembrane region" description="Helical" evidence="5">
    <location>
        <begin position="128"/>
        <end position="146"/>
    </location>
</feature>
<dbReference type="Proteomes" id="UP000431922">
    <property type="component" value="Unassembled WGS sequence"/>
</dbReference>
<comment type="caution">
    <text evidence="8">The sequence shown here is derived from an EMBL/GenBank/DDBJ whole genome shotgun (WGS) entry which is preliminary data.</text>
</comment>
<protein>
    <submittedName>
        <fullName evidence="8">Putative O-glycosylation ligase, exosortase A system-associated</fullName>
    </submittedName>
</protein>